<protein>
    <submittedName>
        <fullName evidence="3">Uncharacterized protein</fullName>
    </submittedName>
</protein>
<keyword evidence="1" id="KW-1133">Transmembrane helix</keyword>
<comment type="caution">
    <text evidence="3">The sequence shown here is derived from an EMBL/GenBank/DDBJ whole genome shotgun (WGS) entry which is preliminary data.</text>
</comment>
<keyword evidence="2" id="KW-0732">Signal</keyword>
<feature type="transmembrane region" description="Helical" evidence="1">
    <location>
        <begin position="113"/>
        <end position="134"/>
    </location>
</feature>
<keyword evidence="4" id="KW-1185">Reference proteome</keyword>
<evidence type="ECO:0000256" key="1">
    <source>
        <dbReference type="SAM" id="Phobius"/>
    </source>
</evidence>
<dbReference type="AlphaFoldDB" id="A0A917TBH8"/>
<gene>
    <name evidence="3" type="ORF">GCM10007977_017430</name>
</gene>
<feature type="chain" id="PRO_5039456133" evidence="2">
    <location>
        <begin position="25"/>
        <end position="210"/>
    </location>
</feature>
<reference evidence="3" key="2">
    <citation type="submission" date="2020-09" db="EMBL/GenBank/DDBJ databases">
        <authorList>
            <person name="Sun Q."/>
            <person name="Ohkuma M."/>
        </authorList>
    </citation>
    <scope>NUCLEOTIDE SEQUENCE</scope>
    <source>
        <strain evidence="3">JCM 19831</strain>
    </source>
</reference>
<evidence type="ECO:0000313" key="3">
    <source>
        <dbReference type="EMBL" id="GGM16676.1"/>
    </source>
</evidence>
<feature type="signal peptide" evidence="2">
    <location>
        <begin position="1"/>
        <end position="24"/>
    </location>
</feature>
<dbReference type="RefSeq" id="WP_190249229.1">
    <property type="nucleotide sequence ID" value="NZ_BMPI01000007.1"/>
</dbReference>
<feature type="transmembrane region" description="Helical" evidence="1">
    <location>
        <begin position="53"/>
        <end position="72"/>
    </location>
</feature>
<feature type="transmembrane region" description="Helical" evidence="1">
    <location>
        <begin position="166"/>
        <end position="188"/>
    </location>
</feature>
<sequence>MTRVRAIAHWATAAMLAVAGAALANLALAFAPLADIWAAHRPGAEPSALAGTVRIGLGIALAACLAATAVAARGWHARARGNLAAFGVADRRVTTGSVGRAPRQRRSMLVLTWVFRGLALAGAVATLLGVLSGLDNAVEIGRVRHLAAAGEPVDRALVAHLFGRQLVLRLPGAALLVGAAGAAVLLIARTTSAQYGRIARLRMVGGTIRE</sequence>
<proteinExistence type="predicted"/>
<name>A0A917TBH8_9ACTN</name>
<accession>A0A917TBH8</accession>
<organism evidence="3 4">
    <name type="scientific">Dactylosporangium sucinum</name>
    <dbReference type="NCBI Taxonomy" id="1424081"/>
    <lineage>
        <taxon>Bacteria</taxon>
        <taxon>Bacillati</taxon>
        <taxon>Actinomycetota</taxon>
        <taxon>Actinomycetes</taxon>
        <taxon>Micromonosporales</taxon>
        <taxon>Micromonosporaceae</taxon>
        <taxon>Dactylosporangium</taxon>
    </lineage>
</organism>
<evidence type="ECO:0000256" key="2">
    <source>
        <dbReference type="SAM" id="SignalP"/>
    </source>
</evidence>
<keyword evidence="1" id="KW-0472">Membrane</keyword>
<dbReference type="Proteomes" id="UP000642070">
    <property type="component" value="Unassembled WGS sequence"/>
</dbReference>
<reference evidence="3" key="1">
    <citation type="journal article" date="2014" name="Int. J. Syst. Evol. Microbiol.">
        <title>Complete genome sequence of Corynebacterium casei LMG S-19264T (=DSM 44701T), isolated from a smear-ripened cheese.</title>
        <authorList>
            <consortium name="US DOE Joint Genome Institute (JGI-PGF)"/>
            <person name="Walter F."/>
            <person name="Albersmeier A."/>
            <person name="Kalinowski J."/>
            <person name="Ruckert C."/>
        </authorList>
    </citation>
    <scope>NUCLEOTIDE SEQUENCE</scope>
    <source>
        <strain evidence="3">JCM 19831</strain>
    </source>
</reference>
<keyword evidence="1" id="KW-0812">Transmembrane</keyword>
<dbReference type="EMBL" id="BMPI01000007">
    <property type="protein sequence ID" value="GGM16676.1"/>
    <property type="molecule type" value="Genomic_DNA"/>
</dbReference>
<evidence type="ECO:0000313" key="4">
    <source>
        <dbReference type="Proteomes" id="UP000642070"/>
    </source>
</evidence>